<dbReference type="GO" id="GO:0003677">
    <property type="term" value="F:DNA binding"/>
    <property type="evidence" value="ECO:0007669"/>
    <property type="project" value="TreeGrafter"/>
</dbReference>
<evidence type="ECO:0000313" key="13">
    <source>
        <dbReference type="Proteomes" id="UP000005627"/>
    </source>
</evidence>
<feature type="compositionally biased region" description="Basic residues" evidence="10">
    <location>
        <begin position="996"/>
        <end position="1014"/>
    </location>
</feature>
<evidence type="ECO:0000256" key="8">
    <source>
        <dbReference type="ARBA" id="ARBA00023254"/>
    </source>
</evidence>
<evidence type="ECO:0000259" key="11">
    <source>
        <dbReference type="Pfam" id="PF04821"/>
    </source>
</evidence>
<keyword evidence="9" id="KW-0131">Cell cycle</keyword>
<keyword evidence="13" id="KW-1185">Reference proteome</keyword>
<comment type="subcellular location">
    <subcellularLocation>
        <location evidence="1">Nucleus</location>
    </subcellularLocation>
</comment>
<dbReference type="FunCoup" id="G8ZQM4">
    <property type="interactions" value="77"/>
</dbReference>
<keyword evidence="7" id="KW-0539">Nucleus</keyword>
<dbReference type="GO" id="GO:0051321">
    <property type="term" value="P:meiotic cell cycle"/>
    <property type="evidence" value="ECO:0007669"/>
    <property type="project" value="UniProtKB-KW"/>
</dbReference>
<dbReference type="PANTHER" id="PTHR22940">
    <property type="entry name" value="TIMEOUT/TIMELESS-2"/>
    <property type="match status" value="1"/>
</dbReference>
<dbReference type="GO" id="GO:0043111">
    <property type="term" value="P:replication fork arrest"/>
    <property type="evidence" value="ECO:0007669"/>
    <property type="project" value="EnsemblFungi"/>
</dbReference>
<sequence length="1215" mass="138782">MTDIHEYSGDNPLTILKARIALLATAIGGPDYTSHLEPPPYKLGDDCLACLRDLKRWFKLVDDQQNRWDVAMACAEYCILIDDLLPILIDWENKCSLAAKLARKGQSQDFKSSAVRNKEYHDSIALNCLQLIVLMTWPLILTEQSPAHQVSLYTDLKKHQLSYKRHILTSENGKALKAANRLAFNILQIDKLERTPRDNMILRLVLNFFRNLLAIEPGELTISSKQHSSTRGINTTDMLPPGVSMDDISHNAVVSAFQRNKVLALLLTLASSSSSEFDQEFITIPLMEVMFYMVKEIDPKALIRNDPQKCGPDTSKEEHYSPVGLQLTELLEKERRLKKIVVQNTSTRHSRFGALLSIQTADHKRLTVSGGQNLLDDTSALRKLDNSKKWSKRLPIKQDEASNKGLPNSLLNSQGKSFHFRKETLKHFIKFIENFLESGFNPLLHRITNHFTTEQDQMVILEQIQYLFYYSWFLRYYREVYGKHNESDDAPVSMAVKETSFILVSSLLRKGYEEKNWAVAHAGMIAFNELLLLINNPAFKESEDVEFILSRLLSDNRLQLLANLPKSALKHSMPFIRSSIHLTHTALKTFEAYDDDANIMVSKKTKSRDNDNTSQADIENLMESEQIDRDEAIEILTSNIKDYSINFQKVQRYYMNEPMIDTYISFLQRYMELEDEDLKKGIHFLHRVLTLDTEQSLLFRIDLIVLLRDMLSSEGVPRTSPVRKHIEKLSDYYLHKIKKKLKSSPAWFVGILFPLLHDSEVGFFQKYGEAKIIKKNAFYAVPPSRFKRIEDEEQLPDLHVVAMHYGIVVSALLDEGKQDLVDQLVEHLKVILSNVQPTSTILRDEERLPRSAMELSLREDIEKDSLFFDKDFRAILKLVGYHLPLTVKESCYLPAEIEIAKLKESLNHITKYLTTPFETPNGLPSSSYLIRPKADRNIGQEEQDGWVSNEDYELNEPGIVNDDDEDALADDNGYFNELLGDTYNKSNESNLARGMAKTKKKSKDKKKKPKKRSRNTLPTFEVGDNHVKHDRALVSSKEIISDSEDEDVVNPVFFENEMYMRFLLDKFGGQLPDEKYSRFGKFAAERMANNGDINSDFTDLFGGPVPQISSLQQVDASSTGPGKTLISLSDRISAQIEADPDSQTDINDDEQSIKIRDTINGFGSPTGEENMSQKYTSAGELPVEDDSSVDLNDEQDAGDFVVKKRRKVFVEDDDE</sequence>
<dbReference type="AlphaFoldDB" id="G8ZQM4"/>
<dbReference type="STRING" id="1076872.G8ZQM4"/>
<dbReference type="GO" id="GO:0043570">
    <property type="term" value="P:maintenance of DNA repeat elements"/>
    <property type="evidence" value="ECO:0007669"/>
    <property type="project" value="EnsemblFungi"/>
</dbReference>
<dbReference type="GO" id="GO:0000076">
    <property type="term" value="P:DNA replication checkpoint signaling"/>
    <property type="evidence" value="ECO:0007669"/>
    <property type="project" value="EnsemblFungi"/>
</dbReference>
<evidence type="ECO:0000256" key="3">
    <source>
        <dbReference type="ARBA" id="ARBA00021529"/>
    </source>
</evidence>
<evidence type="ECO:0000256" key="6">
    <source>
        <dbReference type="ARBA" id="ARBA00023204"/>
    </source>
</evidence>
<dbReference type="InterPro" id="IPR006906">
    <property type="entry name" value="Timeless_N"/>
</dbReference>
<evidence type="ECO:0000256" key="5">
    <source>
        <dbReference type="ARBA" id="ARBA00022880"/>
    </source>
</evidence>
<evidence type="ECO:0000313" key="12">
    <source>
        <dbReference type="EMBL" id="CCE91511.1"/>
    </source>
</evidence>
<dbReference type="KEGG" id="tdl:TDEL_0C06220"/>
<gene>
    <name evidence="12" type="primary">TDEL0C06220</name>
    <name evidence="12" type="ORF">TDEL_0C06220</name>
</gene>
<dbReference type="GO" id="GO:0006281">
    <property type="term" value="P:DNA repair"/>
    <property type="evidence" value="ECO:0007669"/>
    <property type="project" value="UniProtKB-KW"/>
</dbReference>
<dbReference type="HOGENOM" id="CLU_008440_0_0_1"/>
<keyword evidence="4" id="KW-0227">DNA damage</keyword>
<dbReference type="GeneID" id="11501929"/>
<dbReference type="Pfam" id="PF04821">
    <property type="entry name" value="TIMELESS"/>
    <property type="match status" value="1"/>
</dbReference>
<dbReference type="OrthoDB" id="310853at2759"/>
<accession>G8ZQM4</accession>
<evidence type="ECO:0000256" key="9">
    <source>
        <dbReference type="ARBA" id="ARBA00023306"/>
    </source>
</evidence>
<organism evidence="12 13">
    <name type="scientific">Torulaspora delbrueckii</name>
    <name type="common">Yeast</name>
    <name type="synonym">Candida colliculosa</name>
    <dbReference type="NCBI Taxonomy" id="4950"/>
    <lineage>
        <taxon>Eukaryota</taxon>
        <taxon>Fungi</taxon>
        <taxon>Dikarya</taxon>
        <taxon>Ascomycota</taxon>
        <taxon>Saccharomycotina</taxon>
        <taxon>Saccharomycetes</taxon>
        <taxon>Saccharomycetales</taxon>
        <taxon>Saccharomycetaceae</taxon>
        <taxon>Torulaspora</taxon>
    </lineage>
</organism>
<dbReference type="InterPro" id="IPR044998">
    <property type="entry name" value="Timeless"/>
</dbReference>
<dbReference type="GO" id="GO:0005829">
    <property type="term" value="C:cytosol"/>
    <property type="evidence" value="ECO:0007669"/>
    <property type="project" value="EnsemblFungi"/>
</dbReference>
<dbReference type="GO" id="GO:0007064">
    <property type="term" value="P:mitotic sister chromatid cohesion"/>
    <property type="evidence" value="ECO:0007669"/>
    <property type="project" value="EnsemblFungi"/>
</dbReference>
<dbReference type="GO" id="GO:0031298">
    <property type="term" value="C:replication fork protection complex"/>
    <property type="evidence" value="ECO:0007669"/>
    <property type="project" value="EnsemblFungi"/>
</dbReference>
<feature type="region of interest" description="Disordered" evidence="10">
    <location>
        <begin position="1160"/>
        <end position="1197"/>
    </location>
</feature>
<keyword evidence="5" id="KW-0236">DNA replication inhibitor</keyword>
<evidence type="ECO:0000256" key="1">
    <source>
        <dbReference type="ARBA" id="ARBA00004123"/>
    </source>
</evidence>
<dbReference type="Proteomes" id="UP000005627">
    <property type="component" value="Chromosome 3"/>
</dbReference>
<evidence type="ECO:0000256" key="10">
    <source>
        <dbReference type="SAM" id="MobiDB-lite"/>
    </source>
</evidence>
<reference evidence="12 13" key="1">
    <citation type="journal article" date="2011" name="Proc. Natl. Acad. Sci. U.S.A.">
        <title>Evolutionary erosion of yeast sex chromosomes by mating-type switching accidents.</title>
        <authorList>
            <person name="Gordon J.L."/>
            <person name="Armisen D."/>
            <person name="Proux-Wera E."/>
            <person name="Oheigeartaigh S.S."/>
            <person name="Byrne K.P."/>
            <person name="Wolfe K.H."/>
        </authorList>
    </citation>
    <scope>NUCLEOTIDE SEQUENCE [LARGE SCALE GENOMIC DNA]</scope>
    <source>
        <strain evidence="13">ATCC 10662 / CBS 1146 / NBRC 0425 / NCYC 2629 / NRRL Y-866</strain>
    </source>
</reference>
<proteinExistence type="inferred from homology"/>
<evidence type="ECO:0000256" key="2">
    <source>
        <dbReference type="ARBA" id="ARBA00008174"/>
    </source>
</evidence>
<dbReference type="RefSeq" id="XP_003680722.1">
    <property type="nucleotide sequence ID" value="XM_003680674.1"/>
</dbReference>
<keyword evidence="8" id="KW-0469">Meiosis</keyword>
<feature type="compositionally biased region" description="Polar residues" evidence="10">
    <location>
        <begin position="1161"/>
        <end position="1176"/>
    </location>
</feature>
<protein>
    <recommendedName>
        <fullName evidence="3">Topoisomerase 1-associated factor 1</fullName>
    </recommendedName>
</protein>
<name>G8ZQM4_TORDE</name>
<dbReference type="PANTHER" id="PTHR22940:SF4">
    <property type="entry name" value="PROTEIN TIMELESS HOMOLOG"/>
    <property type="match status" value="1"/>
</dbReference>
<dbReference type="EMBL" id="HE616744">
    <property type="protein sequence ID" value="CCE91511.1"/>
    <property type="molecule type" value="Genomic_DNA"/>
</dbReference>
<keyword evidence="6" id="KW-0234">DNA repair</keyword>
<dbReference type="eggNOG" id="KOG1974">
    <property type="taxonomic scope" value="Eukaryota"/>
</dbReference>
<feature type="domain" description="Timeless N-terminal" evidence="11">
    <location>
        <begin position="40"/>
        <end position="358"/>
    </location>
</feature>
<dbReference type="InParanoid" id="G8ZQM4"/>
<dbReference type="GO" id="GO:0031297">
    <property type="term" value="P:replication fork processing"/>
    <property type="evidence" value="ECO:0007669"/>
    <property type="project" value="EnsemblFungi"/>
</dbReference>
<feature type="compositionally biased region" description="Acidic residues" evidence="10">
    <location>
        <begin position="1182"/>
        <end position="1197"/>
    </location>
</feature>
<evidence type="ECO:0000256" key="4">
    <source>
        <dbReference type="ARBA" id="ARBA00022763"/>
    </source>
</evidence>
<feature type="region of interest" description="Disordered" evidence="10">
    <location>
        <begin position="986"/>
        <end position="1024"/>
    </location>
</feature>
<comment type="similarity">
    <text evidence="2">Belongs to the timeless family.</text>
</comment>
<evidence type="ECO:0000256" key="7">
    <source>
        <dbReference type="ARBA" id="ARBA00023242"/>
    </source>
</evidence>